<name>A0A0B6XVB7_9EUPU</name>
<evidence type="ECO:0000313" key="1">
    <source>
        <dbReference type="EMBL" id="CEK47864.1"/>
    </source>
</evidence>
<sequence>LCLMERMHKLSTYENQLSQAKHFVERVCQNGHAGQIGQLLQIMLTQLNTLCMGFIMPDIPVNTEFKTDS</sequence>
<dbReference type="AlphaFoldDB" id="A0A0B6XVB7"/>
<gene>
    <name evidence="1" type="primary">ORF2473</name>
</gene>
<feature type="non-terminal residue" evidence="1">
    <location>
        <position position="69"/>
    </location>
</feature>
<proteinExistence type="predicted"/>
<protein>
    <submittedName>
        <fullName evidence="1">Uncharacterized protein</fullName>
    </submittedName>
</protein>
<accession>A0A0B6XVB7</accession>
<feature type="non-terminal residue" evidence="1">
    <location>
        <position position="1"/>
    </location>
</feature>
<reference evidence="1" key="1">
    <citation type="submission" date="2014-12" db="EMBL/GenBank/DDBJ databases">
        <title>Insight into the proteome of Arion vulgaris.</title>
        <authorList>
            <person name="Aradska J."/>
            <person name="Bulat T."/>
            <person name="Smidak R."/>
            <person name="Sarate P."/>
            <person name="Gangsoo J."/>
            <person name="Sialana F."/>
            <person name="Bilban M."/>
            <person name="Lubec G."/>
        </authorList>
    </citation>
    <scope>NUCLEOTIDE SEQUENCE</scope>
    <source>
        <tissue evidence="1">Skin</tissue>
    </source>
</reference>
<dbReference type="EMBL" id="HACG01000999">
    <property type="protein sequence ID" value="CEK47864.1"/>
    <property type="molecule type" value="Transcribed_RNA"/>
</dbReference>
<organism evidence="1">
    <name type="scientific">Arion vulgaris</name>
    <dbReference type="NCBI Taxonomy" id="1028688"/>
    <lineage>
        <taxon>Eukaryota</taxon>
        <taxon>Metazoa</taxon>
        <taxon>Spiralia</taxon>
        <taxon>Lophotrochozoa</taxon>
        <taxon>Mollusca</taxon>
        <taxon>Gastropoda</taxon>
        <taxon>Heterobranchia</taxon>
        <taxon>Euthyneura</taxon>
        <taxon>Panpulmonata</taxon>
        <taxon>Eupulmonata</taxon>
        <taxon>Stylommatophora</taxon>
        <taxon>Helicina</taxon>
        <taxon>Arionoidea</taxon>
        <taxon>Arionidae</taxon>
        <taxon>Arion</taxon>
    </lineage>
</organism>